<dbReference type="EMBL" id="JASCZI010000122">
    <property type="protein sequence ID" value="MED6109020.1"/>
    <property type="molecule type" value="Genomic_DNA"/>
</dbReference>
<keyword evidence="3" id="KW-0378">Hydrolase</keyword>
<evidence type="ECO:0000256" key="1">
    <source>
        <dbReference type="ARBA" id="ARBA00005234"/>
    </source>
</evidence>
<evidence type="ECO:0000256" key="3">
    <source>
        <dbReference type="ARBA" id="ARBA00022801"/>
    </source>
</evidence>
<evidence type="ECO:0000259" key="5">
    <source>
        <dbReference type="Pfam" id="PF02902"/>
    </source>
</evidence>
<keyword evidence="2" id="KW-0645">Protease</keyword>
<dbReference type="SUPFAM" id="SSF54001">
    <property type="entry name" value="Cysteine proteinases"/>
    <property type="match status" value="1"/>
</dbReference>
<name>A0ABU6QBI5_9FABA</name>
<comment type="similarity">
    <text evidence="1">Belongs to the peptidase C48 family.</text>
</comment>
<protein>
    <recommendedName>
        <fullName evidence="5">Ubiquitin-like protease family profile domain-containing protein</fullName>
    </recommendedName>
</protein>
<evidence type="ECO:0000256" key="2">
    <source>
        <dbReference type="ARBA" id="ARBA00022670"/>
    </source>
</evidence>
<accession>A0ABU6QBI5</accession>
<evidence type="ECO:0000313" key="6">
    <source>
        <dbReference type="EMBL" id="MED6109020.1"/>
    </source>
</evidence>
<feature type="domain" description="Ubiquitin-like protease family profile" evidence="5">
    <location>
        <begin position="105"/>
        <end position="139"/>
    </location>
</feature>
<reference evidence="6 7" key="1">
    <citation type="journal article" date="2023" name="Plants (Basel)">
        <title>Bridging the Gap: Combining Genomics and Transcriptomics Approaches to Understand Stylosanthes scabra, an Orphan Legume from the Brazilian Caatinga.</title>
        <authorList>
            <person name="Ferreira-Neto J.R.C."/>
            <person name="da Silva M.D."/>
            <person name="Binneck E."/>
            <person name="de Melo N.F."/>
            <person name="da Silva R.H."/>
            <person name="de Melo A.L.T.M."/>
            <person name="Pandolfi V."/>
            <person name="Bustamante F.O."/>
            <person name="Brasileiro-Vidal A.C."/>
            <person name="Benko-Iseppon A.M."/>
        </authorList>
    </citation>
    <scope>NUCLEOTIDE SEQUENCE [LARGE SCALE GENOMIC DNA]</scope>
    <source>
        <tissue evidence="6">Leaves</tissue>
    </source>
</reference>
<dbReference type="Proteomes" id="UP001341840">
    <property type="component" value="Unassembled WGS sequence"/>
</dbReference>
<keyword evidence="7" id="KW-1185">Reference proteome</keyword>
<organism evidence="6 7">
    <name type="scientific">Stylosanthes scabra</name>
    <dbReference type="NCBI Taxonomy" id="79078"/>
    <lineage>
        <taxon>Eukaryota</taxon>
        <taxon>Viridiplantae</taxon>
        <taxon>Streptophyta</taxon>
        <taxon>Embryophyta</taxon>
        <taxon>Tracheophyta</taxon>
        <taxon>Spermatophyta</taxon>
        <taxon>Magnoliopsida</taxon>
        <taxon>eudicotyledons</taxon>
        <taxon>Gunneridae</taxon>
        <taxon>Pentapetalae</taxon>
        <taxon>rosids</taxon>
        <taxon>fabids</taxon>
        <taxon>Fabales</taxon>
        <taxon>Fabaceae</taxon>
        <taxon>Papilionoideae</taxon>
        <taxon>50 kb inversion clade</taxon>
        <taxon>dalbergioids sensu lato</taxon>
        <taxon>Dalbergieae</taxon>
        <taxon>Pterocarpus clade</taxon>
        <taxon>Stylosanthes</taxon>
    </lineage>
</organism>
<comment type="caution">
    <text evidence="6">The sequence shown here is derived from an EMBL/GenBank/DDBJ whole genome shotgun (WGS) entry which is preliminary data.</text>
</comment>
<sequence length="196" mass="22037">MTWARRDSGPIPHQHRASTMPRRGLSPLTTPRCGREAQSTPESSCNVLQAPQAAHDRAKATLGREPSMITTSRPRLDHARAWIQHDLSSAQPKAQLCNVAGSLNIFVPIHGGNKHWFLMIVDMNNDRIFLIDSAKSTSSNYHRRFSVETMVTESTRMRLAIDLVRGDSNLKRAEVTSKAHGYMKELLEKQSKLRTV</sequence>
<dbReference type="InterPro" id="IPR038765">
    <property type="entry name" value="Papain-like_cys_pep_sf"/>
</dbReference>
<evidence type="ECO:0000313" key="7">
    <source>
        <dbReference type="Proteomes" id="UP001341840"/>
    </source>
</evidence>
<evidence type="ECO:0000256" key="4">
    <source>
        <dbReference type="SAM" id="MobiDB-lite"/>
    </source>
</evidence>
<gene>
    <name evidence="6" type="ORF">PIB30_029755</name>
</gene>
<dbReference type="InterPro" id="IPR003653">
    <property type="entry name" value="Peptidase_C48_C"/>
</dbReference>
<dbReference type="Gene3D" id="3.30.310.130">
    <property type="entry name" value="Ubiquitin-related"/>
    <property type="match status" value="1"/>
</dbReference>
<proteinExistence type="inferred from homology"/>
<dbReference type="Pfam" id="PF02902">
    <property type="entry name" value="Peptidase_C48"/>
    <property type="match status" value="1"/>
</dbReference>
<feature type="region of interest" description="Disordered" evidence="4">
    <location>
        <begin position="1"/>
        <end position="43"/>
    </location>
</feature>